<accession>A0A0B2UTE8</accession>
<name>A0A0B2UTE8_TOXCA</name>
<dbReference type="AlphaFoldDB" id="A0A0B2UTE8"/>
<organism evidence="1 2">
    <name type="scientific">Toxocara canis</name>
    <name type="common">Canine roundworm</name>
    <dbReference type="NCBI Taxonomy" id="6265"/>
    <lineage>
        <taxon>Eukaryota</taxon>
        <taxon>Metazoa</taxon>
        <taxon>Ecdysozoa</taxon>
        <taxon>Nematoda</taxon>
        <taxon>Chromadorea</taxon>
        <taxon>Rhabditida</taxon>
        <taxon>Spirurina</taxon>
        <taxon>Ascaridomorpha</taxon>
        <taxon>Ascaridoidea</taxon>
        <taxon>Toxocaridae</taxon>
        <taxon>Toxocara</taxon>
    </lineage>
</organism>
<comment type="caution">
    <text evidence="1">The sequence shown here is derived from an EMBL/GenBank/DDBJ whole genome shotgun (WGS) entry which is preliminary data.</text>
</comment>
<dbReference type="OrthoDB" id="5839583at2759"/>
<keyword evidence="1" id="KW-0808">Transferase</keyword>
<keyword evidence="2" id="KW-1185">Reference proteome</keyword>
<gene>
    <name evidence="1" type="primary">PI4KA</name>
    <name evidence="1" type="ORF">Tcan_17311</name>
</gene>
<dbReference type="EMBL" id="JPKZ01002932">
    <property type="protein sequence ID" value="KHN74301.1"/>
    <property type="molecule type" value="Genomic_DNA"/>
</dbReference>
<keyword evidence="1" id="KW-0418">Kinase</keyword>
<dbReference type="GO" id="GO:0016301">
    <property type="term" value="F:kinase activity"/>
    <property type="evidence" value="ECO:0007669"/>
    <property type="project" value="UniProtKB-KW"/>
</dbReference>
<sequence>MMCGQLLMMNAFVTDLLKRGQEELNAQRTSEDEKMRGGRELVVNRTKMLVVGNSICLQLIIWAALDEIDAEMLSSTIAERMWLHHGHRHVLAHMPLSMMALEVLGDVAVKFPTIATTLIVPALTRFLLEPSPVLSKLATDSNVSCSMP</sequence>
<reference evidence="1 2" key="1">
    <citation type="submission" date="2014-11" db="EMBL/GenBank/DDBJ databases">
        <title>Genetic blueprint of the zoonotic pathogen Toxocara canis.</title>
        <authorList>
            <person name="Zhu X.-Q."/>
            <person name="Korhonen P.K."/>
            <person name="Cai H."/>
            <person name="Young N.D."/>
            <person name="Nejsum P."/>
            <person name="von Samson-Himmelstjerna G."/>
            <person name="Boag P.R."/>
            <person name="Tan P."/>
            <person name="Li Q."/>
            <person name="Min J."/>
            <person name="Yang Y."/>
            <person name="Wang X."/>
            <person name="Fang X."/>
            <person name="Hall R.S."/>
            <person name="Hofmann A."/>
            <person name="Sternberg P.W."/>
            <person name="Jex A.R."/>
            <person name="Gasser R.B."/>
        </authorList>
    </citation>
    <scope>NUCLEOTIDE SEQUENCE [LARGE SCALE GENOMIC DNA]</scope>
    <source>
        <strain evidence="1">PN_DK_2014</strain>
    </source>
</reference>
<dbReference type="STRING" id="6265.A0A0B2UTE8"/>
<evidence type="ECO:0000313" key="2">
    <source>
        <dbReference type="Proteomes" id="UP000031036"/>
    </source>
</evidence>
<protein>
    <submittedName>
        <fullName evidence="1">Phosphatidylinositol 4-kinase alpha</fullName>
    </submittedName>
</protein>
<evidence type="ECO:0000313" key="1">
    <source>
        <dbReference type="EMBL" id="KHN74301.1"/>
    </source>
</evidence>
<proteinExistence type="predicted"/>
<dbReference type="Proteomes" id="UP000031036">
    <property type="component" value="Unassembled WGS sequence"/>
</dbReference>